<dbReference type="RefSeq" id="XP_025600632.1">
    <property type="nucleotide sequence ID" value="XM_025740000.1"/>
</dbReference>
<organism evidence="11 12">
    <name type="scientific">Tilletiopsis washingtonensis</name>
    <dbReference type="NCBI Taxonomy" id="58919"/>
    <lineage>
        <taxon>Eukaryota</taxon>
        <taxon>Fungi</taxon>
        <taxon>Dikarya</taxon>
        <taxon>Basidiomycota</taxon>
        <taxon>Ustilaginomycotina</taxon>
        <taxon>Exobasidiomycetes</taxon>
        <taxon>Entylomatales</taxon>
        <taxon>Entylomatales incertae sedis</taxon>
        <taxon>Tilletiopsis</taxon>
    </lineage>
</organism>
<keyword evidence="4 9" id="KW-0812">Transmembrane</keyword>
<feature type="transmembrane region" description="Helical" evidence="10">
    <location>
        <begin position="233"/>
        <end position="258"/>
    </location>
</feature>
<evidence type="ECO:0000256" key="4">
    <source>
        <dbReference type="ARBA" id="ARBA00022692"/>
    </source>
</evidence>
<evidence type="ECO:0000256" key="6">
    <source>
        <dbReference type="ARBA" id="ARBA00022989"/>
    </source>
</evidence>
<dbReference type="PANTHER" id="PTHR43829:SF9">
    <property type="entry name" value="AQUAPORIN-9"/>
    <property type="match status" value="1"/>
</dbReference>
<feature type="transmembrane region" description="Helical" evidence="10">
    <location>
        <begin position="186"/>
        <end position="205"/>
    </location>
</feature>
<dbReference type="PRINTS" id="PR00783">
    <property type="entry name" value="MINTRINSICP"/>
</dbReference>
<evidence type="ECO:0000313" key="11">
    <source>
        <dbReference type="EMBL" id="PWO00354.1"/>
    </source>
</evidence>
<keyword evidence="6 10" id="KW-1133">Transmembrane helix</keyword>
<evidence type="ECO:0000256" key="9">
    <source>
        <dbReference type="RuleBase" id="RU000477"/>
    </source>
</evidence>
<evidence type="ECO:0000256" key="8">
    <source>
        <dbReference type="ARBA" id="ARBA00034651"/>
    </source>
</evidence>
<dbReference type="GO" id="GO:0005886">
    <property type="term" value="C:plasma membrane"/>
    <property type="evidence" value="ECO:0007669"/>
    <property type="project" value="TreeGrafter"/>
</dbReference>
<accession>A0A316ZJB0</accession>
<name>A0A316ZJB0_9BASI</name>
<dbReference type="InterPro" id="IPR000425">
    <property type="entry name" value="MIP"/>
</dbReference>
<keyword evidence="12" id="KW-1185">Reference proteome</keyword>
<comment type="subcellular location">
    <subcellularLocation>
        <location evidence="1">Membrane</location>
        <topology evidence="1">Multi-pass membrane protein</topology>
    </subcellularLocation>
</comment>
<comment type="catalytic activity">
    <reaction evidence="8">
        <text>H2O(in) = H2O(out)</text>
        <dbReference type="Rhea" id="RHEA:29667"/>
        <dbReference type="ChEBI" id="CHEBI:15377"/>
    </reaction>
</comment>
<protein>
    <submittedName>
        <fullName evidence="11">Aquaporin-like protein</fullName>
    </submittedName>
</protein>
<evidence type="ECO:0000256" key="2">
    <source>
        <dbReference type="ARBA" id="ARBA00006175"/>
    </source>
</evidence>
<reference evidence="11 12" key="1">
    <citation type="journal article" date="2018" name="Mol. Biol. Evol.">
        <title>Broad Genomic Sampling Reveals a Smut Pathogenic Ancestry of the Fungal Clade Ustilaginomycotina.</title>
        <authorList>
            <person name="Kijpornyongpan T."/>
            <person name="Mondo S.J."/>
            <person name="Barry K."/>
            <person name="Sandor L."/>
            <person name="Lee J."/>
            <person name="Lipzen A."/>
            <person name="Pangilinan J."/>
            <person name="LaButti K."/>
            <person name="Hainaut M."/>
            <person name="Henrissat B."/>
            <person name="Grigoriev I.V."/>
            <person name="Spatafora J.W."/>
            <person name="Aime M.C."/>
        </authorList>
    </citation>
    <scope>NUCLEOTIDE SEQUENCE [LARGE SCALE GENOMIC DNA]</scope>
    <source>
        <strain evidence="11 12">MCA 4186</strain>
    </source>
</reference>
<dbReference type="AlphaFoldDB" id="A0A316ZJB0"/>
<dbReference type="GeneID" id="37267546"/>
<comment type="similarity">
    <text evidence="2 9">Belongs to the MIP/aquaporin (TC 1.A.8) family.</text>
</comment>
<dbReference type="GO" id="GO:0015254">
    <property type="term" value="F:glycerol channel activity"/>
    <property type="evidence" value="ECO:0007669"/>
    <property type="project" value="TreeGrafter"/>
</dbReference>
<feature type="transmembrane region" description="Helical" evidence="10">
    <location>
        <begin position="55"/>
        <end position="85"/>
    </location>
</feature>
<dbReference type="InterPro" id="IPR023271">
    <property type="entry name" value="Aquaporin-like"/>
</dbReference>
<sequence>SLWHLRWRMREFLAELVASTLLLAVGTSVNCQVKLSQSLSPSSAAGSYASQNWAWGLAVMCTIHLAGGISGAHANPGITISLAFFRGFPWRLVPSYLAAQLLGSFLGAALTYAMYLPSIERYQGAAGVGMRTIVGEGETGSLFTTVPAPYTTPASTFATELVASAILAMLVLCVGDESNSPPGDGMSGLIIGLAVTMIVSSGYAINAARDFGPRVFLSCVGYESAVWTHNSHWWLYGPIVGTIGGALLGCLVYDICIFQGEASPLNRR</sequence>
<keyword evidence="3 9" id="KW-0813">Transport</keyword>
<dbReference type="InterPro" id="IPR050363">
    <property type="entry name" value="MIP/Aquaporin"/>
</dbReference>
<dbReference type="EMBL" id="KZ819285">
    <property type="protein sequence ID" value="PWO00354.1"/>
    <property type="molecule type" value="Genomic_DNA"/>
</dbReference>
<feature type="transmembrane region" description="Helical" evidence="10">
    <location>
        <begin position="154"/>
        <end position="174"/>
    </location>
</feature>
<dbReference type="Gene3D" id="1.20.1080.10">
    <property type="entry name" value="Glycerol uptake facilitator protein"/>
    <property type="match status" value="1"/>
</dbReference>
<evidence type="ECO:0000313" key="12">
    <source>
        <dbReference type="Proteomes" id="UP000245946"/>
    </source>
</evidence>
<gene>
    <name evidence="11" type="ORF">FA09DRAFT_292096</name>
</gene>
<proteinExistence type="inferred from homology"/>
<dbReference type="PANTHER" id="PTHR43829">
    <property type="entry name" value="AQUAPORIN OR AQUAGLYCEROPORIN RELATED"/>
    <property type="match status" value="1"/>
</dbReference>
<keyword evidence="7 10" id="KW-0472">Membrane</keyword>
<dbReference type="Pfam" id="PF00230">
    <property type="entry name" value="MIP"/>
    <property type="match status" value="1"/>
</dbReference>
<dbReference type="Proteomes" id="UP000245946">
    <property type="component" value="Unassembled WGS sequence"/>
</dbReference>
<dbReference type="OrthoDB" id="3222at2759"/>
<evidence type="ECO:0000256" key="1">
    <source>
        <dbReference type="ARBA" id="ARBA00004141"/>
    </source>
</evidence>
<evidence type="ECO:0000256" key="3">
    <source>
        <dbReference type="ARBA" id="ARBA00022448"/>
    </source>
</evidence>
<dbReference type="STRING" id="58919.A0A316ZJB0"/>
<dbReference type="SUPFAM" id="SSF81338">
    <property type="entry name" value="Aquaporin-like"/>
    <property type="match status" value="1"/>
</dbReference>
<evidence type="ECO:0000256" key="5">
    <source>
        <dbReference type="ARBA" id="ARBA00022737"/>
    </source>
</evidence>
<evidence type="ECO:0000256" key="10">
    <source>
        <dbReference type="SAM" id="Phobius"/>
    </source>
</evidence>
<dbReference type="GO" id="GO:0015250">
    <property type="term" value="F:water channel activity"/>
    <property type="evidence" value="ECO:0007669"/>
    <property type="project" value="TreeGrafter"/>
</dbReference>
<keyword evidence="5" id="KW-0677">Repeat</keyword>
<feature type="transmembrane region" description="Helical" evidence="10">
    <location>
        <begin position="97"/>
        <end position="115"/>
    </location>
</feature>
<feature type="non-terminal residue" evidence="11">
    <location>
        <position position="1"/>
    </location>
</feature>
<feature type="non-terminal residue" evidence="11">
    <location>
        <position position="268"/>
    </location>
</feature>
<evidence type="ECO:0000256" key="7">
    <source>
        <dbReference type="ARBA" id="ARBA00023136"/>
    </source>
</evidence>